<name>A0A1Z3N9D3_BDEBC</name>
<evidence type="ECO:0000256" key="5">
    <source>
        <dbReference type="SAM" id="Phobius"/>
    </source>
</evidence>
<evidence type="ECO:0000256" key="1">
    <source>
        <dbReference type="ARBA" id="ARBA00004141"/>
    </source>
</evidence>
<evidence type="ECO:0000313" key="8">
    <source>
        <dbReference type="Proteomes" id="UP000197003"/>
    </source>
</evidence>
<evidence type="ECO:0000256" key="4">
    <source>
        <dbReference type="ARBA" id="ARBA00023136"/>
    </source>
</evidence>
<protein>
    <submittedName>
        <fullName evidence="7">YIP1 family protein</fullName>
    </submittedName>
</protein>
<dbReference type="AlphaFoldDB" id="A0A1Z3N9D3"/>
<dbReference type="GO" id="GO:0016020">
    <property type="term" value="C:membrane"/>
    <property type="evidence" value="ECO:0007669"/>
    <property type="project" value="UniProtKB-SubCell"/>
</dbReference>
<keyword evidence="2 5" id="KW-0812">Transmembrane</keyword>
<dbReference type="Pfam" id="PF04893">
    <property type="entry name" value="Yip1"/>
    <property type="match status" value="1"/>
</dbReference>
<evidence type="ECO:0000256" key="3">
    <source>
        <dbReference type="ARBA" id="ARBA00022989"/>
    </source>
</evidence>
<feature type="transmembrane region" description="Helical" evidence="5">
    <location>
        <begin position="164"/>
        <end position="181"/>
    </location>
</feature>
<feature type="transmembrane region" description="Helical" evidence="5">
    <location>
        <begin position="45"/>
        <end position="66"/>
    </location>
</feature>
<reference evidence="7 8" key="1">
    <citation type="submission" date="2017-04" db="EMBL/GenBank/DDBJ databases">
        <title>Whole genome sequence of Bdellovibrio bacteriovorus strain SSB218315.</title>
        <authorList>
            <person name="Oyedara O."/>
            <person name="Rodriguez-Perez M.A."/>
        </authorList>
    </citation>
    <scope>NUCLEOTIDE SEQUENCE [LARGE SCALE GENOMIC DNA]</scope>
    <source>
        <strain evidence="7 8">SSB218315</strain>
    </source>
</reference>
<dbReference type="InterPro" id="IPR006977">
    <property type="entry name" value="Yip1_dom"/>
</dbReference>
<feature type="transmembrane region" description="Helical" evidence="5">
    <location>
        <begin position="135"/>
        <end position="152"/>
    </location>
</feature>
<dbReference type="OrthoDB" id="5292092at2"/>
<dbReference type="EMBL" id="CP020946">
    <property type="protein sequence ID" value="ASD64069.1"/>
    <property type="molecule type" value="Genomic_DNA"/>
</dbReference>
<sequence length="192" mass="22234">MSDYRDVTPNKQQPSFEMTKEVIRYIINYLRHPVEKIKTLPDWNWPLLIMTLVALSIISGVLTGLVPPNFFRIMGGFIVSPIVAAVTTFIGSLFIYYYFQVFEKRTCSLRKIFTLVLFANIPFFIFQVGSELLPPITLVGFAFTALLMAVGLTENFQMEKRRALRLVTILFAIVFIIWLWNRIDISRLERLG</sequence>
<keyword evidence="3 5" id="KW-1133">Transmembrane helix</keyword>
<feature type="domain" description="Yip1" evidence="6">
    <location>
        <begin position="30"/>
        <end position="180"/>
    </location>
</feature>
<feature type="transmembrane region" description="Helical" evidence="5">
    <location>
        <begin position="111"/>
        <end position="129"/>
    </location>
</feature>
<feature type="transmembrane region" description="Helical" evidence="5">
    <location>
        <begin position="78"/>
        <end position="99"/>
    </location>
</feature>
<proteinExistence type="predicted"/>
<organism evidence="7 8">
    <name type="scientific">Bdellovibrio bacteriovorus</name>
    <dbReference type="NCBI Taxonomy" id="959"/>
    <lineage>
        <taxon>Bacteria</taxon>
        <taxon>Pseudomonadati</taxon>
        <taxon>Bdellovibrionota</taxon>
        <taxon>Bdellovibrionia</taxon>
        <taxon>Bdellovibrionales</taxon>
        <taxon>Pseudobdellovibrionaceae</taxon>
        <taxon>Bdellovibrio</taxon>
    </lineage>
</organism>
<accession>A0A1Z3N9D3</accession>
<keyword evidence="4 5" id="KW-0472">Membrane</keyword>
<dbReference type="RefSeq" id="WP_088565553.1">
    <property type="nucleotide sequence ID" value="NZ_CP020946.1"/>
</dbReference>
<gene>
    <name evidence="7" type="ORF">B9G79_11085</name>
</gene>
<evidence type="ECO:0000313" key="7">
    <source>
        <dbReference type="EMBL" id="ASD64069.1"/>
    </source>
</evidence>
<dbReference type="Proteomes" id="UP000197003">
    <property type="component" value="Chromosome"/>
</dbReference>
<evidence type="ECO:0000256" key="2">
    <source>
        <dbReference type="ARBA" id="ARBA00022692"/>
    </source>
</evidence>
<evidence type="ECO:0000259" key="6">
    <source>
        <dbReference type="Pfam" id="PF04893"/>
    </source>
</evidence>
<comment type="subcellular location">
    <subcellularLocation>
        <location evidence="1">Membrane</location>
        <topology evidence="1">Multi-pass membrane protein</topology>
    </subcellularLocation>
</comment>